<reference evidence="5 6" key="1">
    <citation type="submission" date="2018-05" db="EMBL/GenBank/DDBJ databases">
        <title>Genomic Encyclopedia of Type Strains, Phase IV (KMG-IV): sequencing the most valuable type-strain genomes for metagenomic binning, comparative biology and taxonomic classification.</title>
        <authorList>
            <person name="Goeker M."/>
        </authorList>
    </citation>
    <scope>NUCLEOTIDE SEQUENCE [LARGE SCALE GENOMIC DNA]</scope>
    <source>
        <strain evidence="5 6">DSM 6462</strain>
    </source>
</reference>
<dbReference type="OrthoDB" id="7945678at2"/>
<dbReference type="GO" id="GO:0003700">
    <property type="term" value="F:DNA-binding transcription factor activity"/>
    <property type="evidence" value="ECO:0007669"/>
    <property type="project" value="InterPro"/>
</dbReference>
<keyword evidence="2" id="KW-0238">DNA-binding</keyword>
<comment type="caution">
    <text evidence="5">The sequence shown here is derived from an EMBL/GenBank/DDBJ whole genome shotgun (WGS) entry which is preliminary data.</text>
</comment>
<keyword evidence="6" id="KW-1185">Reference proteome</keyword>
<dbReference type="Gene3D" id="1.20.120.530">
    <property type="entry name" value="GntR ligand-binding domain-like"/>
    <property type="match status" value="1"/>
</dbReference>
<evidence type="ECO:0000256" key="1">
    <source>
        <dbReference type="ARBA" id="ARBA00023015"/>
    </source>
</evidence>
<organism evidence="5 6">
    <name type="scientific">Chelatococcus asaccharovorans</name>
    <dbReference type="NCBI Taxonomy" id="28210"/>
    <lineage>
        <taxon>Bacteria</taxon>
        <taxon>Pseudomonadati</taxon>
        <taxon>Pseudomonadota</taxon>
        <taxon>Alphaproteobacteria</taxon>
        <taxon>Hyphomicrobiales</taxon>
        <taxon>Chelatococcaceae</taxon>
        <taxon>Chelatococcus</taxon>
    </lineage>
</organism>
<dbReference type="RefSeq" id="WP_110377838.1">
    <property type="nucleotide sequence ID" value="NZ_JAHBRY010000001.1"/>
</dbReference>
<gene>
    <name evidence="5" type="ORF">C7450_11552</name>
</gene>
<dbReference type="PRINTS" id="PR00035">
    <property type="entry name" value="HTHGNTR"/>
</dbReference>
<evidence type="ECO:0000256" key="2">
    <source>
        <dbReference type="ARBA" id="ARBA00023125"/>
    </source>
</evidence>
<dbReference type="SMART" id="SM00345">
    <property type="entry name" value="HTH_GNTR"/>
    <property type="match status" value="1"/>
</dbReference>
<dbReference type="SMART" id="SM00895">
    <property type="entry name" value="FCD"/>
    <property type="match status" value="1"/>
</dbReference>
<dbReference type="SUPFAM" id="SSF48008">
    <property type="entry name" value="GntR ligand-binding domain-like"/>
    <property type="match status" value="1"/>
</dbReference>
<keyword evidence="1" id="KW-0805">Transcription regulation</keyword>
<dbReference type="InterPro" id="IPR008920">
    <property type="entry name" value="TF_FadR/GntR_C"/>
</dbReference>
<feature type="domain" description="HTH gntR-type" evidence="4">
    <location>
        <begin position="15"/>
        <end position="82"/>
    </location>
</feature>
<dbReference type="InterPro" id="IPR036390">
    <property type="entry name" value="WH_DNA-bd_sf"/>
</dbReference>
<dbReference type="InterPro" id="IPR000524">
    <property type="entry name" value="Tscrpt_reg_HTH_GntR"/>
</dbReference>
<dbReference type="Pfam" id="PF00392">
    <property type="entry name" value="GntR"/>
    <property type="match status" value="1"/>
</dbReference>
<evidence type="ECO:0000313" key="5">
    <source>
        <dbReference type="EMBL" id="PXW52853.1"/>
    </source>
</evidence>
<dbReference type="AlphaFoldDB" id="A0A2V3TUE3"/>
<sequence length="225" mass="25386">MTTGSPRPGKALHHRTMAQGATDELRRRILDGELRAGEPLRQAALAEELGISRIPLREALVQLEAEGLVRINAHKGAVVSELTSDEIDELFDLRAAIEPMLLKRSAPKLTPEDFARMRALLDEYDRELEDANVRRWGELNANFHRLLYQHADRPRSMTLAFNLLQECDRHTRVQLALTGARARAEEEHREILRLCEEGEFAAAAKLLKAHILNVSASLNALIRPK</sequence>
<name>A0A2V3TUE3_9HYPH</name>
<dbReference type="PROSITE" id="PS50949">
    <property type="entry name" value="HTH_GNTR"/>
    <property type="match status" value="1"/>
</dbReference>
<proteinExistence type="predicted"/>
<dbReference type="PANTHER" id="PTHR43537:SF41">
    <property type="entry name" value="TRANSCRIPTIONAL REGULATORY PROTEIN"/>
    <property type="match status" value="1"/>
</dbReference>
<dbReference type="Proteomes" id="UP000248021">
    <property type="component" value="Unassembled WGS sequence"/>
</dbReference>
<dbReference type="Gene3D" id="1.10.10.10">
    <property type="entry name" value="Winged helix-like DNA-binding domain superfamily/Winged helix DNA-binding domain"/>
    <property type="match status" value="1"/>
</dbReference>
<dbReference type="PANTHER" id="PTHR43537">
    <property type="entry name" value="TRANSCRIPTIONAL REGULATOR, GNTR FAMILY"/>
    <property type="match status" value="1"/>
</dbReference>
<dbReference type="EMBL" id="QJJK01000015">
    <property type="protein sequence ID" value="PXW52853.1"/>
    <property type="molecule type" value="Genomic_DNA"/>
</dbReference>
<dbReference type="CDD" id="cd07377">
    <property type="entry name" value="WHTH_GntR"/>
    <property type="match status" value="1"/>
</dbReference>
<accession>A0A2V3TUE3</accession>
<dbReference type="InterPro" id="IPR036388">
    <property type="entry name" value="WH-like_DNA-bd_sf"/>
</dbReference>
<evidence type="ECO:0000313" key="6">
    <source>
        <dbReference type="Proteomes" id="UP000248021"/>
    </source>
</evidence>
<dbReference type="Pfam" id="PF07729">
    <property type="entry name" value="FCD"/>
    <property type="match status" value="1"/>
</dbReference>
<dbReference type="GO" id="GO:0003677">
    <property type="term" value="F:DNA binding"/>
    <property type="evidence" value="ECO:0007669"/>
    <property type="project" value="UniProtKB-KW"/>
</dbReference>
<keyword evidence="3" id="KW-0804">Transcription</keyword>
<evidence type="ECO:0000259" key="4">
    <source>
        <dbReference type="PROSITE" id="PS50949"/>
    </source>
</evidence>
<dbReference type="InterPro" id="IPR011711">
    <property type="entry name" value="GntR_C"/>
</dbReference>
<dbReference type="SUPFAM" id="SSF46785">
    <property type="entry name" value="Winged helix' DNA-binding domain"/>
    <property type="match status" value="1"/>
</dbReference>
<protein>
    <submittedName>
        <fullName evidence="5">GntR family transcriptional regulator</fullName>
    </submittedName>
</protein>
<evidence type="ECO:0000256" key="3">
    <source>
        <dbReference type="ARBA" id="ARBA00023163"/>
    </source>
</evidence>